<dbReference type="Pfam" id="PF04306">
    <property type="entry name" value="DUF456"/>
    <property type="match status" value="1"/>
</dbReference>
<accession>F0EYJ5</accession>
<dbReference type="PANTHER" id="PTHR39165:SF1">
    <property type="entry name" value="DUF456 DOMAIN-CONTAINING PROTEIN"/>
    <property type="match status" value="1"/>
</dbReference>
<reference evidence="2 3" key="1">
    <citation type="submission" date="2011-01" db="EMBL/GenBank/DDBJ databases">
        <authorList>
            <person name="Muzny D."/>
            <person name="Qin X."/>
            <person name="Deng J."/>
            <person name="Jiang H."/>
            <person name="Liu Y."/>
            <person name="Qu J."/>
            <person name="Song X.-Z."/>
            <person name="Zhang L."/>
            <person name="Thornton R."/>
            <person name="Coyle M."/>
            <person name="Francisco L."/>
            <person name="Jackson L."/>
            <person name="Javaid M."/>
            <person name="Korchina V."/>
            <person name="Kovar C."/>
            <person name="Mata R."/>
            <person name="Mathew T."/>
            <person name="Ngo R."/>
            <person name="Nguyen L."/>
            <person name="Nguyen N."/>
            <person name="Okwuonu G."/>
            <person name="Ongeri F."/>
            <person name="Pham C."/>
            <person name="Simmons D."/>
            <person name="Wilczek-Boney K."/>
            <person name="Hale W."/>
            <person name="Jakkamsetti A."/>
            <person name="Pham P."/>
            <person name="Ruth R."/>
            <person name="San Lucas F."/>
            <person name="Warren J."/>
            <person name="Zhang J."/>
            <person name="Zhao Z."/>
            <person name="Zhou C."/>
            <person name="Zhu D."/>
            <person name="Lee S."/>
            <person name="Bess C."/>
            <person name="Blankenburg K."/>
            <person name="Forbes L."/>
            <person name="Fu Q."/>
            <person name="Gubbala S."/>
            <person name="Hirani K."/>
            <person name="Jayaseelan J.C."/>
            <person name="Lara F."/>
            <person name="Munidasa M."/>
            <person name="Palculict T."/>
            <person name="Patil S."/>
            <person name="Pu L.-L."/>
            <person name="Saada N."/>
            <person name="Tang L."/>
            <person name="Weissenberger G."/>
            <person name="Zhu Y."/>
            <person name="Hemphill L."/>
            <person name="Shang Y."/>
            <person name="Youmans B."/>
            <person name="Ayvaz T."/>
            <person name="Ross M."/>
            <person name="Santibanez J."/>
            <person name="Aqrawi P."/>
            <person name="Gross S."/>
            <person name="Joshi V."/>
            <person name="Fowler G."/>
            <person name="Nazareth L."/>
            <person name="Reid J."/>
            <person name="Worley K."/>
            <person name="Petrosino J."/>
            <person name="Highlander S."/>
            <person name="Gibbs R."/>
        </authorList>
    </citation>
    <scope>NUCLEOTIDE SEQUENCE [LARGE SCALE GENOMIC DNA]</scope>
    <source>
        <strain evidence="2 3">ATCC 33394</strain>
    </source>
</reference>
<gene>
    <name evidence="2" type="ORF">HMPREF9098_0929</name>
</gene>
<evidence type="ECO:0000256" key="1">
    <source>
        <dbReference type="SAM" id="Phobius"/>
    </source>
</evidence>
<feature type="transmembrane region" description="Helical" evidence="1">
    <location>
        <begin position="20"/>
        <end position="46"/>
    </location>
</feature>
<dbReference type="PANTHER" id="PTHR39165">
    <property type="entry name" value="IG HYPOTHETICAL 17883"/>
    <property type="match status" value="1"/>
</dbReference>
<dbReference type="Proteomes" id="UP000004088">
    <property type="component" value="Unassembled WGS sequence"/>
</dbReference>
<keyword evidence="1" id="KW-1133">Transmembrane helix</keyword>
<sequence length="195" mass="20278">MTVKQGKDKCRLLEYPPSSLQFLSITPFITGTLMTALILLAILLILIGVSGTLLPALPGLPFLFAGTWLLAYSQDYSVIGSFSVLIVGVICAFGMAMDFMAGVLGAKYTGASKEALWGAAIGGVAGIFFSIPGMIFGPLLGAALGEFLDKRNLLLAGKVGIGTLIGFILGTIAKIGAALVVLLIILAQYIGHWVA</sequence>
<protein>
    <recommendedName>
        <fullName evidence="4">DUF456 domain-containing protein</fullName>
    </recommendedName>
</protein>
<comment type="caution">
    <text evidence="2">The sequence shown here is derived from an EMBL/GenBank/DDBJ whole genome shotgun (WGS) entry which is preliminary data.</text>
</comment>
<evidence type="ECO:0000313" key="3">
    <source>
        <dbReference type="Proteomes" id="UP000004088"/>
    </source>
</evidence>
<keyword evidence="1" id="KW-0472">Membrane</keyword>
<keyword evidence="1" id="KW-0812">Transmembrane</keyword>
<dbReference type="AlphaFoldDB" id="F0EYJ5"/>
<proteinExistence type="predicted"/>
<feature type="transmembrane region" description="Helical" evidence="1">
    <location>
        <begin position="116"/>
        <end position="144"/>
    </location>
</feature>
<evidence type="ECO:0000313" key="2">
    <source>
        <dbReference type="EMBL" id="EGC17603.1"/>
    </source>
</evidence>
<dbReference type="STRING" id="888741.HMPREF9098_0929"/>
<dbReference type="EMBL" id="AEWV01000015">
    <property type="protein sequence ID" value="EGC17603.1"/>
    <property type="molecule type" value="Genomic_DNA"/>
</dbReference>
<feature type="transmembrane region" description="Helical" evidence="1">
    <location>
        <begin position="53"/>
        <end position="72"/>
    </location>
</feature>
<dbReference type="HOGENOM" id="CLU_109297_0_0_4"/>
<evidence type="ECO:0008006" key="4">
    <source>
        <dbReference type="Google" id="ProtNLM"/>
    </source>
</evidence>
<feature type="transmembrane region" description="Helical" evidence="1">
    <location>
        <begin position="78"/>
        <end position="104"/>
    </location>
</feature>
<name>F0EYJ5_9NEIS</name>
<dbReference type="InterPro" id="IPR007403">
    <property type="entry name" value="DUF456"/>
</dbReference>
<keyword evidence="3" id="KW-1185">Reference proteome</keyword>
<organism evidence="2 3">
    <name type="scientific">Kingella denitrificans ATCC 33394</name>
    <dbReference type="NCBI Taxonomy" id="888741"/>
    <lineage>
        <taxon>Bacteria</taxon>
        <taxon>Pseudomonadati</taxon>
        <taxon>Pseudomonadota</taxon>
        <taxon>Betaproteobacteria</taxon>
        <taxon>Neisseriales</taxon>
        <taxon>Neisseriaceae</taxon>
        <taxon>Kingella</taxon>
    </lineage>
</organism>
<feature type="transmembrane region" description="Helical" evidence="1">
    <location>
        <begin position="164"/>
        <end position="190"/>
    </location>
</feature>